<organism evidence="10 11">
    <name type="scientific">Rhodocytophaga aerolata</name>
    <dbReference type="NCBI Taxonomy" id="455078"/>
    <lineage>
        <taxon>Bacteria</taxon>
        <taxon>Pseudomonadati</taxon>
        <taxon>Bacteroidota</taxon>
        <taxon>Cytophagia</taxon>
        <taxon>Cytophagales</taxon>
        <taxon>Rhodocytophagaceae</taxon>
        <taxon>Rhodocytophaga</taxon>
    </lineage>
</organism>
<evidence type="ECO:0000259" key="9">
    <source>
        <dbReference type="Pfam" id="PF21082"/>
    </source>
</evidence>
<dbReference type="Proteomes" id="UP001168528">
    <property type="component" value="Unassembled WGS sequence"/>
</dbReference>
<name>A0ABT8REU8_9BACT</name>
<feature type="domain" description="Mechanosensitive ion channel MscS C-terminal" evidence="9">
    <location>
        <begin position="191"/>
        <end position="258"/>
    </location>
</feature>
<dbReference type="RefSeq" id="WP_302041448.1">
    <property type="nucleotide sequence ID" value="NZ_JAUKPO010000034.1"/>
</dbReference>
<dbReference type="Gene3D" id="2.30.30.60">
    <property type="match status" value="1"/>
</dbReference>
<evidence type="ECO:0000256" key="5">
    <source>
        <dbReference type="ARBA" id="ARBA00022989"/>
    </source>
</evidence>
<dbReference type="InterPro" id="IPR045275">
    <property type="entry name" value="MscS_archaea/bacteria_type"/>
</dbReference>
<proteinExistence type="inferred from homology"/>
<feature type="domain" description="Mechanosensitive ion channel MscS" evidence="8">
    <location>
        <begin position="118"/>
        <end position="185"/>
    </location>
</feature>
<dbReference type="PANTHER" id="PTHR30221">
    <property type="entry name" value="SMALL-CONDUCTANCE MECHANOSENSITIVE CHANNEL"/>
    <property type="match status" value="1"/>
</dbReference>
<reference evidence="10" key="1">
    <citation type="submission" date="2023-07" db="EMBL/GenBank/DDBJ databases">
        <title>The genome sequence of Rhodocytophaga aerolata KACC 12507.</title>
        <authorList>
            <person name="Zhang X."/>
        </authorList>
    </citation>
    <scope>NUCLEOTIDE SEQUENCE</scope>
    <source>
        <strain evidence="10">KACC 12507</strain>
    </source>
</reference>
<keyword evidence="5 7" id="KW-1133">Transmembrane helix</keyword>
<dbReference type="SUPFAM" id="SSF82689">
    <property type="entry name" value="Mechanosensitive channel protein MscS (YggB), C-terminal domain"/>
    <property type="match status" value="1"/>
</dbReference>
<dbReference type="InterPro" id="IPR011014">
    <property type="entry name" value="MscS_channel_TM-2"/>
</dbReference>
<feature type="transmembrane region" description="Helical" evidence="7">
    <location>
        <begin position="68"/>
        <end position="88"/>
    </location>
</feature>
<sequence>MQEQTNFHPGDFITDFTKVLTDYWERFLFLLPNLFFALIILVVAFLLSTKIRRLLSSKFSGKAHDQITAEYIAIVAKWAIVIVGILLACQALGLSGIAGGLLAGAGVSAVVVGFAFKDIAQNFLAGLILAFNRPFNVHDTVQINDVIGKVAGLDLRTTHIRTFDSKDVYIPNGIIITTPITNYTRNGLIRIDFIVGIDYNDDIAEASRLIEDTAIQVEGVLQKDPPYVVVDELATNTVNLKVFFWTETDDYKKGILQLKGNIMMQVKKVLLANGYGLPANIQELKLYDHEKHLSVEVINQSVNSSAG</sequence>
<dbReference type="InterPro" id="IPR010920">
    <property type="entry name" value="LSM_dom_sf"/>
</dbReference>
<comment type="similarity">
    <text evidence="2">Belongs to the MscS (TC 1.A.23) family.</text>
</comment>
<feature type="transmembrane region" description="Helical" evidence="7">
    <location>
        <begin position="27"/>
        <end position="47"/>
    </location>
</feature>
<dbReference type="EMBL" id="JAUKPO010000034">
    <property type="protein sequence ID" value="MDO1450646.1"/>
    <property type="molecule type" value="Genomic_DNA"/>
</dbReference>
<evidence type="ECO:0000313" key="11">
    <source>
        <dbReference type="Proteomes" id="UP001168528"/>
    </source>
</evidence>
<dbReference type="SUPFAM" id="SSF50182">
    <property type="entry name" value="Sm-like ribonucleoproteins"/>
    <property type="match status" value="1"/>
</dbReference>
<dbReference type="Gene3D" id="1.10.287.1260">
    <property type="match status" value="1"/>
</dbReference>
<dbReference type="Gene3D" id="3.30.70.100">
    <property type="match status" value="1"/>
</dbReference>
<keyword evidence="3" id="KW-1003">Cell membrane</keyword>
<dbReference type="InterPro" id="IPR006685">
    <property type="entry name" value="MscS_channel_2nd"/>
</dbReference>
<evidence type="ECO:0000256" key="3">
    <source>
        <dbReference type="ARBA" id="ARBA00022475"/>
    </source>
</evidence>
<evidence type="ECO:0000256" key="4">
    <source>
        <dbReference type="ARBA" id="ARBA00022692"/>
    </source>
</evidence>
<evidence type="ECO:0000256" key="2">
    <source>
        <dbReference type="ARBA" id="ARBA00008017"/>
    </source>
</evidence>
<dbReference type="SUPFAM" id="SSF82861">
    <property type="entry name" value="Mechanosensitive channel protein MscS (YggB), transmembrane region"/>
    <property type="match status" value="1"/>
</dbReference>
<evidence type="ECO:0000256" key="7">
    <source>
        <dbReference type="SAM" id="Phobius"/>
    </source>
</evidence>
<evidence type="ECO:0000259" key="8">
    <source>
        <dbReference type="Pfam" id="PF00924"/>
    </source>
</evidence>
<keyword evidence="4 7" id="KW-0812">Transmembrane</keyword>
<comment type="subcellular location">
    <subcellularLocation>
        <location evidence="1">Cell membrane</location>
        <topology evidence="1">Multi-pass membrane protein</topology>
    </subcellularLocation>
</comment>
<protein>
    <submittedName>
        <fullName evidence="10">Mechanosensitive ion channel family protein</fullName>
    </submittedName>
</protein>
<keyword evidence="6 7" id="KW-0472">Membrane</keyword>
<comment type="caution">
    <text evidence="10">The sequence shown here is derived from an EMBL/GenBank/DDBJ whole genome shotgun (WGS) entry which is preliminary data.</text>
</comment>
<evidence type="ECO:0000313" key="10">
    <source>
        <dbReference type="EMBL" id="MDO1450646.1"/>
    </source>
</evidence>
<gene>
    <name evidence="10" type="ORF">Q0590_30515</name>
</gene>
<accession>A0ABT8REU8</accession>
<dbReference type="InterPro" id="IPR049278">
    <property type="entry name" value="MS_channel_C"/>
</dbReference>
<dbReference type="Pfam" id="PF00924">
    <property type="entry name" value="MS_channel_2nd"/>
    <property type="match status" value="1"/>
</dbReference>
<dbReference type="InterPro" id="IPR011066">
    <property type="entry name" value="MscS_channel_C_sf"/>
</dbReference>
<dbReference type="InterPro" id="IPR023408">
    <property type="entry name" value="MscS_beta-dom_sf"/>
</dbReference>
<dbReference type="InterPro" id="IPR008910">
    <property type="entry name" value="MSC_TM_helix"/>
</dbReference>
<dbReference type="PANTHER" id="PTHR30221:SF1">
    <property type="entry name" value="SMALL-CONDUCTANCE MECHANOSENSITIVE CHANNEL"/>
    <property type="match status" value="1"/>
</dbReference>
<evidence type="ECO:0000256" key="1">
    <source>
        <dbReference type="ARBA" id="ARBA00004651"/>
    </source>
</evidence>
<dbReference type="Pfam" id="PF21082">
    <property type="entry name" value="MS_channel_3rd"/>
    <property type="match status" value="1"/>
</dbReference>
<dbReference type="Pfam" id="PF05552">
    <property type="entry name" value="MS_channel_1st_1"/>
    <property type="match status" value="1"/>
</dbReference>
<evidence type="ECO:0000256" key="6">
    <source>
        <dbReference type="ARBA" id="ARBA00023136"/>
    </source>
</evidence>
<keyword evidence="11" id="KW-1185">Reference proteome</keyword>
<feature type="transmembrane region" description="Helical" evidence="7">
    <location>
        <begin position="94"/>
        <end position="116"/>
    </location>
</feature>